<accession>A0A1V2I557</accession>
<dbReference type="Gene3D" id="3.40.190.10">
    <property type="entry name" value="Periplasmic binding protein-like II"/>
    <property type="match status" value="2"/>
</dbReference>
<dbReference type="EMBL" id="MOMC01000053">
    <property type="protein sequence ID" value="ONH26159.1"/>
    <property type="molecule type" value="Genomic_DNA"/>
</dbReference>
<name>A0A1V2I557_9ACTN</name>
<dbReference type="GO" id="GO:0003677">
    <property type="term" value="F:DNA binding"/>
    <property type="evidence" value="ECO:0007669"/>
    <property type="project" value="UniProtKB-KW"/>
</dbReference>
<keyword evidence="8" id="KW-1185">Reference proteome</keyword>
<organism evidence="7 8">
    <name type="scientific">Pseudofrankia asymbiotica</name>
    <dbReference type="NCBI Taxonomy" id="1834516"/>
    <lineage>
        <taxon>Bacteria</taxon>
        <taxon>Bacillati</taxon>
        <taxon>Actinomycetota</taxon>
        <taxon>Actinomycetes</taxon>
        <taxon>Frankiales</taxon>
        <taxon>Frankiaceae</taxon>
        <taxon>Pseudofrankia</taxon>
    </lineage>
</organism>
<dbReference type="GO" id="GO:0032993">
    <property type="term" value="C:protein-DNA complex"/>
    <property type="evidence" value="ECO:0007669"/>
    <property type="project" value="TreeGrafter"/>
</dbReference>
<evidence type="ECO:0000313" key="7">
    <source>
        <dbReference type="EMBL" id="ONH26159.1"/>
    </source>
</evidence>
<sequence>MIDVRRLRLLRELDNRGTVAATAAALHLTPSAISQQLAALSREAGVTLLDPVGRRVRLTPAAKVLLRHADEIFAQLERAEADLAAFDEGRLGEVTIAAFSTAIIGIVAPALQELRVTHPGLQITIVDVGPPDCYDMLISGELDLAFDFVSTRPDDDRFEMVRMVDDPFDVALPWDHPLAGLDEVCLTQLADDDFIASRPGTACLEIMRAACAAAGFVPRIRHRTDEFFAVLGLIGAGCGIGLIPRLAGLASTDQVVLRPLVDAPVRRLAVSLRRGSASAPHLAAVLCALTTAASSALTAPPVVPVRGVQPAPVLSAVAAEAG</sequence>
<dbReference type="STRING" id="1834516.BL253_25680"/>
<evidence type="ECO:0000256" key="4">
    <source>
        <dbReference type="ARBA" id="ARBA00023163"/>
    </source>
</evidence>
<keyword evidence="2" id="KW-0805">Transcription regulation</keyword>
<dbReference type="GO" id="GO:0003700">
    <property type="term" value="F:DNA-binding transcription factor activity"/>
    <property type="evidence" value="ECO:0007669"/>
    <property type="project" value="InterPro"/>
</dbReference>
<evidence type="ECO:0000256" key="2">
    <source>
        <dbReference type="ARBA" id="ARBA00023015"/>
    </source>
</evidence>
<keyword evidence="5" id="KW-0812">Transmembrane</keyword>
<evidence type="ECO:0000256" key="5">
    <source>
        <dbReference type="SAM" id="Phobius"/>
    </source>
</evidence>
<dbReference type="SUPFAM" id="SSF53850">
    <property type="entry name" value="Periplasmic binding protein-like II"/>
    <property type="match status" value="1"/>
</dbReference>
<protein>
    <submittedName>
        <fullName evidence="7">LysR family transcriptional regulator</fullName>
    </submittedName>
</protein>
<keyword evidence="3" id="KW-0238">DNA-binding</keyword>
<dbReference type="PROSITE" id="PS50931">
    <property type="entry name" value="HTH_LYSR"/>
    <property type="match status" value="1"/>
</dbReference>
<evidence type="ECO:0000313" key="8">
    <source>
        <dbReference type="Proteomes" id="UP000188929"/>
    </source>
</evidence>
<evidence type="ECO:0000256" key="1">
    <source>
        <dbReference type="ARBA" id="ARBA00009437"/>
    </source>
</evidence>
<reference evidence="8" key="1">
    <citation type="submission" date="2016-10" db="EMBL/GenBank/DDBJ databases">
        <title>Frankia sp. NRRL B-16386 Genome sequencing.</title>
        <authorList>
            <person name="Ghodhbane-Gtari F."/>
            <person name="Swanson E."/>
            <person name="Gueddou A."/>
            <person name="Hezbri K."/>
            <person name="Ktari K."/>
            <person name="Nouioui I."/>
            <person name="Morris K."/>
            <person name="Simpson S."/>
            <person name="Abebe-Akele F."/>
            <person name="Thomas K."/>
            <person name="Gtari M."/>
            <person name="Tisa L.S."/>
        </authorList>
    </citation>
    <scope>NUCLEOTIDE SEQUENCE [LARGE SCALE GENOMIC DNA]</scope>
    <source>
        <strain evidence="8">NRRL B-16386</strain>
    </source>
</reference>
<feature type="transmembrane region" description="Helical" evidence="5">
    <location>
        <begin position="227"/>
        <end position="247"/>
    </location>
</feature>
<dbReference type="InterPro" id="IPR000847">
    <property type="entry name" value="LysR_HTH_N"/>
</dbReference>
<dbReference type="Gene3D" id="1.10.10.10">
    <property type="entry name" value="Winged helix-like DNA-binding domain superfamily/Winged helix DNA-binding domain"/>
    <property type="match status" value="1"/>
</dbReference>
<dbReference type="InterPro" id="IPR036390">
    <property type="entry name" value="WH_DNA-bd_sf"/>
</dbReference>
<dbReference type="Pfam" id="PF00126">
    <property type="entry name" value="HTH_1"/>
    <property type="match status" value="1"/>
</dbReference>
<evidence type="ECO:0000259" key="6">
    <source>
        <dbReference type="PROSITE" id="PS50931"/>
    </source>
</evidence>
<keyword evidence="5" id="KW-1133">Transmembrane helix</keyword>
<dbReference type="AlphaFoldDB" id="A0A1V2I557"/>
<comment type="similarity">
    <text evidence="1">Belongs to the LysR transcriptional regulatory family.</text>
</comment>
<dbReference type="Proteomes" id="UP000188929">
    <property type="component" value="Unassembled WGS sequence"/>
</dbReference>
<dbReference type="PANTHER" id="PTHR30346:SF29">
    <property type="entry name" value="LYSR SUBSTRATE-BINDING"/>
    <property type="match status" value="1"/>
</dbReference>
<comment type="caution">
    <text evidence="7">The sequence shown here is derived from an EMBL/GenBank/DDBJ whole genome shotgun (WGS) entry which is preliminary data.</text>
</comment>
<feature type="domain" description="HTH lysR-type" evidence="6">
    <location>
        <begin position="2"/>
        <end position="59"/>
    </location>
</feature>
<keyword evidence="5" id="KW-0472">Membrane</keyword>
<keyword evidence="4" id="KW-0804">Transcription</keyword>
<evidence type="ECO:0000256" key="3">
    <source>
        <dbReference type="ARBA" id="ARBA00023125"/>
    </source>
</evidence>
<dbReference type="PANTHER" id="PTHR30346">
    <property type="entry name" value="TRANSCRIPTIONAL DUAL REGULATOR HCAR-RELATED"/>
    <property type="match status" value="1"/>
</dbReference>
<dbReference type="CDD" id="cd08423">
    <property type="entry name" value="PBP2_LTTR_like_6"/>
    <property type="match status" value="1"/>
</dbReference>
<dbReference type="Pfam" id="PF03466">
    <property type="entry name" value="LysR_substrate"/>
    <property type="match status" value="1"/>
</dbReference>
<dbReference type="InterPro" id="IPR005119">
    <property type="entry name" value="LysR_subst-bd"/>
</dbReference>
<dbReference type="SUPFAM" id="SSF46785">
    <property type="entry name" value="Winged helix' DNA-binding domain"/>
    <property type="match status" value="1"/>
</dbReference>
<proteinExistence type="inferred from homology"/>
<gene>
    <name evidence="7" type="ORF">BL253_25680</name>
</gene>
<dbReference type="InterPro" id="IPR036388">
    <property type="entry name" value="WH-like_DNA-bd_sf"/>
</dbReference>